<dbReference type="SUPFAM" id="SSF88723">
    <property type="entry name" value="PIN domain-like"/>
    <property type="match status" value="1"/>
</dbReference>
<reference evidence="7 8" key="1">
    <citation type="journal article" date="2016" name="Nat. Commun.">
        <title>Thousands of microbial genomes shed light on interconnected biogeochemical processes in an aquifer system.</title>
        <authorList>
            <person name="Anantharaman K."/>
            <person name="Brown C.T."/>
            <person name="Hug L.A."/>
            <person name="Sharon I."/>
            <person name="Castelle C.J."/>
            <person name="Probst A.J."/>
            <person name="Thomas B.C."/>
            <person name="Singh A."/>
            <person name="Wilkins M.J."/>
            <person name="Karaoz U."/>
            <person name="Brodie E.L."/>
            <person name="Williams K.H."/>
            <person name="Hubbard S.S."/>
            <person name="Banfield J.F."/>
        </authorList>
    </citation>
    <scope>NUCLEOTIDE SEQUENCE [LARGE SCALE GENOMIC DNA]</scope>
</reference>
<dbReference type="PANTHER" id="PTHR42740:SF1">
    <property type="entry name" value="RIBONUCLEASE VAPC3"/>
    <property type="match status" value="1"/>
</dbReference>
<gene>
    <name evidence="7" type="ORF">A2W18_12315</name>
</gene>
<evidence type="ECO:0000256" key="1">
    <source>
        <dbReference type="ARBA" id="ARBA00022649"/>
    </source>
</evidence>
<organism evidence="7 8">
    <name type="scientific">Candidatus Muproteobacteria bacterium RBG_16_60_9</name>
    <dbReference type="NCBI Taxonomy" id="1817755"/>
    <lineage>
        <taxon>Bacteria</taxon>
        <taxon>Pseudomonadati</taxon>
        <taxon>Pseudomonadota</taxon>
        <taxon>Candidatus Muproteobacteria</taxon>
    </lineage>
</organism>
<dbReference type="CDD" id="cd18760">
    <property type="entry name" value="PIN_MtVapC3-like"/>
    <property type="match status" value="1"/>
</dbReference>
<keyword evidence="1" id="KW-1277">Toxin-antitoxin system</keyword>
<dbReference type="GO" id="GO:0016787">
    <property type="term" value="F:hydrolase activity"/>
    <property type="evidence" value="ECO:0007669"/>
    <property type="project" value="UniProtKB-KW"/>
</dbReference>
<dbReference type="InterPro" id="IPR002716">
    <property type="entry name" value="PIN_dom"/>
</dbReference>
<feature type="non-terminal residue" evidence="7">
    <location>
        <position position="112"/>
    </location>
</feature>
<evidence type="ECO:0000256" key="5">
    <source>
        <dbReference type="ARBA" id="ARBA00022842"/>
    </source>
</evidence>
<comment type="caution">
    <text evidence="7">The sequence shown here is derived from an EMBL/GenBank/DDBJ whole genome shotgun (WGS) entry which is preliminary data.</text>
</comment>
<protein>
    <submittedName>
        <fullName evidence="7">Twitching motility protein PilT</fullName>
    </submittedName>
</protein>
<dbReference type="InterPro" id="IPR051749">
    <property type="entry name" value="PINc/VapC_TA_RNase"/>
</dbReference>
<dbReference type="EMBL" id="MFSP01000201">
    <property type="protein sequence ID" value="OGI61330.1"/>
    <property type="molecule type" value="Genomic_DNA"/>
</dbReference>
<keyword evidence="2" id="KW-0540">Nuclease</keyword>
<evidence type="ECO:0000256" key="3">
    <source>
        <dbReference type="ARBA" id="ARBA00022723"/>
    </source>
</evidence>
<keyword evidence="3" id="KW-0479">Metal-binding</keyword>
<sequence length="112" mass="12572">MIVVDSSIWIAYFNGVANPHTDLLDRLLAEERILIGDVILTEVLQGFRSDADFRRARALLNILEFAPMLGKPVALRSAQNYRKLRKAGITVRKTIDVIIATFCIVDGHSLLH</sequence>
<dbReference type="GO" id="GO:0004540">
    <property type="term" value="F:RNA nuclease activity"/>
    <property type="evidence" value="ECO:0007669"/>
    <property type="project" value="TreeGrafter"/>
</dbReference>
<dbReference type="InterPro" id="IPR029060">
    <property type="entry name" value="PIN-like_dom_sf"/>
</dbReference>
<dbReference type="Pfam" id="PF01850">
    <property type="entry name" value="PIN"/>
    <property type="match status" value="1"/>
</dbReference>
<dbReference type="Proteomes" id="UP000179076">
    <property type="component" value="Unassembled WGS sequence"/>
</dbReference>
<evidence type="ECO:0000256" key="2">
    <source>
        <dbReference type="ARBA" id="ARBA00022722"/>
    </source>
</evidence>
<evidence type="ECO:0000259" key="6">
    <source>
        <dbReference type="Pfam" id="PF01850"/>
    </source>
</evidence>
<dbReference type="PANTHER" id="PTHR42740">
    <property type="entry name" value="RIBONUCLEASE VAPC3"/>
    <property type="match status" value="1"/>
</dbReference>
<keyword evidence="5" id="KW-0460">Magnesium</keyword>
<evidence type="ECO:0000256" key="4">
    <source>
        <dbReference type="ARBA" id="ARBA00022801"/>
    </source>
</evidence>
<name>A0A1F6UV80_9PROT</name>
<dbReference type="GO" id="GO:0046872">
    <property type="term" value="F:metal ion binding"/>
    <property type="evidence" value="ECO:0007669"/>
    <property type="project" value="UniProtKB-KW"/>
</dbReference>
<dbReference type="Gene3D" id="3.40.50.1010">
    <property type="entry name" value="5'-nuclease"/>
    <property type="match status" value="1"/>
</dbReference>
<keyword evidence="4" id="KW-0378">Hydrolase</keyword>
<dbReference type="AlphaFoldDB" id="A0A1F6UV80"/>
<evidence type="ECO:0000313" key="7">
    <source>
        <dbReference type="EMBL" id="OGI61330.1"/>
    </source>
</evidence>
<feature type="domain" description="PIN" evidence="6">
    <location>
        <begin position="2"/>
        <end position="110"/>
    </location>
</feature>
<accession>A0A1F6UV80</accession>
<evidence type="ECO:0000313" key="8">
    <source>
        <dbReference type="Proteomes" id="UP000179076"/>
    </source>
</evidence>
<proteinExistence type="predicted"/>